<feature type="compositionally biased region" description="Basic residues" evidence="1">
    <location>
        <begin position="105"/>
        <end position="128"/>
    </location>
</feature>
<proteinExistence type="predicted"/>
<organism evidence="2 3">
    <name type="scientific">Populus tomentosa</name>
    <name type="common">Chinese white poplar</name>
    <dbReference type="NCBI Taxonomy" id="118781"/>
    <lineage>
        <taxon>Eukaryota</taxon>
        <taxon>Viridiplantae</taxon>
        <taxon>Streptophyta</taxon>
        <taxon>Embryophyta</taxon>
        <taxon>Tracheophyta</taxon>
        <taxon>Spermatophyta</taxon>
        <taxon>Magnoliopsida</taxon>
        <taxon>eudicotyledons</taxon>
        <taxon>Gunneridae</taxon>
        <taxon>Pentapetalae</taxon>
        <taxon>rosids</taxon>
        <taxon>fabids</taxon>
        <taxon>Malpighiales</taxon>
        <taxon>Salicaceae</taxon>
        <taxon>Saliceae</taxon>
        <taxon>Populus</taxon>
    </lineage>
</organism>
<comment type="caution">
    <text evidence="2">The sequence shown here is derived from an EMBL/GenBank/DDBJ whole genome shotgun (WGS) entry which is preliminary data.</text>
</comment>
<feature type="compositionally biased region" description="Basic and acidic residues" evidence="1">
    <location>
        <begin position="61"/>
        <end position="70"/>
    </location>
</feature>
<feature type="compositionally biased region" description="Polar residues" evidence="1">
    <location>
        <begin position="90"/>
        <end position="104"/>
    </location>
</feature>
<name>A0A8X7ZUF8_POPTO</name>
<accession>A0A8X7ZUF8</accession>
<evidence type="ECO:0000313" key="2">
    <source>
        <dbReference type="EMBL" id="KAG6776129.1"/>
    </source>
</evidence>
<evidence type="ECO:0000313" key="3">
    <source>
        <dbReference type="Proteomes" id="UP000886885"/>
    </source>
</evidence>
<keyword evidence="3" id="KW-1185">Reference proteome</keyword>
<protein>
    <submittedName>
        <fullName evidence="2">Uncharacterized protein</fullName>
    </submittedName>
</protein>
<evidence type="ECO:0000256" key="1">
    <source>
        <dbReference type="SAM" id="MobiDB-lite"/>
    </source>
</evidence>
<dbReference type="EMBL" id="JAAWWB010000009">
    <property type="protein sequence ID" value="KAG6776129.1"/>
    <property type="molecule type" value="Genomic_DNA"/>
</dbReference>
<dbReference type="AlphaFoldDB" id="A0A8X7ZUF8"/>
<sequence>MHYQLGLTYTSTLTKVYYILDSETAKNIKKGRAFLGSETERAESRVRKDSTQGRSTDGDEAEFRRDRNQDRSTVQTQERECFSQGEEGKTISTSILRPNPVSSSRIRHQRHTRYSAKHIHGGKKRKNSHQNLSVFQNPRNPSS</sequence>
<reference evidence="2" key="1">
    <citation type="journal article" date="2020" name="bioRxiv">
        <title>Hybrid origin of Populus tomentosa Carr. identified through genome sequencing and phylogenomic analysis.</title>
        <authorList>
            <person name="An X."/>
            <person name="Gao K."/>
            <person name="Chen Z."/>
            <person name="Li J."/>
            <person name="Yang X."/>
            <person name="Yang X."/>
            <person name="Zhou J."/>
            <person name="Guo T."/>
            <person name="Zhao T."/>
            <person name="Huang S."/>
            <person name="Miao D."/>
            <person name="Khan W.U."/>
            <person name="Rao P."/>
            <person name="Ye M."/>
            <person name="Lei B."/>
            <person name="Liao W."/>
            <person name="Wang J."/>
            <person name="Ji L."/>
            <person name="Li Y."/>
            <person name="Guo B."/>
            <person name="Mustafa N.S."/>
            <person name="Li S."/>
            <person name="Yun Q."/>
            <person name="Keller S.R."/>
            <person name="Mao J."/>
            <person name="Zhang R."/>
            <person name="Strauss S.H."/>
        </authorList>
    </citation>
    <scope>NUCLEOTIDE SEQUENCE</scope>
    <source>
        <strain evidence="2">GM15</strain>
        <tissue evidence="2">Leaf</tissue>
    </source>
</reference>
<dbReference type="OrthoDB" id="860449at2759"/>
<feature type="compositionally biased region" description="Basic and acidic residues" evidence="1">
    <location>
        <begin position="77"/>
        <end position="89"/>
    </location>
</feature>
<feature type="region of interest" description="Disordered" evidence="1">
    <location>
        <begin position="36"/>
        <end position="143"/>
    </location>
</feature>
<dbReference type="Proteomes" id="UP000886885">
    <property type="component" value="Chromosome 5A"/>
</dbReference>
<gene>
    <name evidence="2" type="ORF">POTOM_019633</name>
</gene>
<feature type="compositionally biased region" description="Basic and acidic residues" evidence="1">
    <location>
        <begin position="38"/>
        <end position="51"/>
    </location>
</feature>
<feature type="compositionally biased region" description="Polar residues" evidence="1">
    <location>
        <begin position="129"/>
        <end position="143"/>
    </location>
</feature>